<feature type="repeat" description="TPR" evidence="1">
    <location>
        <begin position="83"/>
        <end position="116"/>
    </location>
</feature>
<keyword evidence="4" id="KW-1185">Reference proteome</keyword>
<feature type="compositionally biased region" description="Basic and acidic residues" evidence="2">
    <location>
        <begin position="333"/>
        <end position="344"/>
    </location>
</feature>
<dbReference type="Gene3D" id="1.25.40.10">
    <property type="entry name" value="Tetratricopeptide repeat domain"/>
    <property type="match status" value="2"/>
</dbReference>
<evidence type="ECO:0000256" key="2">
    <source>
        <dbReference type="SAM" id="MobiDB-lite"/>
    </source>
</evidence>
<name>A0A9X0D4D5_9CNID</name>
<sequence>MRGETLLRLGKDWTSVGEMKKAAEIYQQCAEIFQEMGDKNTQLLILNNLASLLAELRDIANCGKVLTQVIELCVEVDDNALKGKVYNDIGLLYNGLKSYENAAECFELAIPLIRTENPDKKLESVLQQNLGAVYNQLKQYNKAMECHRQAVSLHGELSNRAAQGQAFCNMGFAQSQLGDYNKAGESFTHAVQAAKDSNDKRGLWQAYEGLAAVSFLGKEYNEAVEYYKLALSVLSTAGEVDPEHNIRIVSKLANALECQLVMSKKLNGRLPPLRANSVKSDGTVVDERVGKGKRVGKTRSRQEHHQLIARGIDGDQTPSESEESGLSESSSDEEIRQKETSYAR</sequence>
<protein>
    <submittedName>
        <fullName evidence="3">TeTratriCopeptide repeat</fullName>
    </submittedName>
</protein>
<evidence type="ECO:0000313" key="3">
    <source>
        <dbReference type="EMBL" id="KAJ7385258.1"/>
    </source>
</evidence>
<dbReference type="OrthoDB" id="9991614at2759"/>
<dbReference type="Proteomes" id="UP001163046">
    <property type="component" value="Unassembled WGS sequence"/>
</dbReference>
<feature type="region of interest" description="Disordered" evidence="2">
    <location>
        <begin position="284"/>
        <end position="344"/>
    </location>
</feature>
<dbReference type="EMBL" id="MU825881">
    <property type="protein sequence ID" value="KAJ7385258.1"/>
    <property type="molecule type" value="Genomic_DNA"/>
</dbReference>
<evidence type="ECO:0000256" key="1">
    <source>
        <dbReference type="PROSITE-ProRule" id="PRU00339"/>
    </source>
</evidence>
<dbReference type="AlphaFoldDB" id="A0A9X0D4D5"/>
<dbReference type="PROSITE" id="PS50005">
    <property type="entry name" value="TPR"/>
    <property type="match status" value="3"/>
</dbReference>
<evidence type="ECO:0000313" key="4">
    <source>
        <dbReference type="Proteomes" id="UP001163046"/>
    </source>
</evidence>
<dbReference type="Pfam" id="PF13181">
    <property type="entry name" value="TPR_8"/>
    <property type="match status" value="1"/>
</dbReference>
<feature type="repeat" description="TPR" evidence="1">
    <location>
        <begin position="124"/>
        <end position="157"/>
    </location>
</feature>
<dbReference type="SMART" id="SM00028">
    <property type="entry name" value="TPR"/>
    <property type="match status" value="5"/>
</dbReference>
<dbReference type="PANTHER" id="PTHR47050:SF1">
    <property type="entry name" value="TETRATRICOPEPTIDE REPEAT PROTEIN 24-LIKE"/>
    <property type="match status" value="1"/>
</dbReference>
<dbReference type="PANTHER" id="PTHR47050">
    <property type="entry name" value="TETRATRICOPEPTIDE REPEAT PROTEIN 24"/>
    <property type="match status" value="1"/>
</dbReference>
<organism evidence="3 4">
    <name type="scientific">Desmophyllum pertusum</name>
    <dbReference type="NCBI Taxonomy" id="174260"/>
    <lineage>
        <taxon>Eukaryota</taxon>
        <taxon>Metazoa</taxon>
        <taxon>Cnidaria</taxon>
        <taxon>Anthozoa</taxon>
        <taxon>Hexacorallia</taxon>
        <taxon>Scleractinia</taxon>
        <taxon>Caryophylliina</taxon>
        <taxon>Caryophylliidae</taxon>
        <taxon>Desmophyllum</taxon>
    </lineage>
</organism>
<comment type="caution">
    <text evidence="3">The sequence shown here is derived from an EMBL/GenBank/DDBJ whole genome shotgun (WGS) entry which is preliminary data.</text>
</comment>
<reference evidence="3" key="1">
    <citation type="submission" date="2023-01" db="EMBL/GenBank/DDBJ databases">
        <title>Genome assembly of the deep-sea coral Lophelia pertusa.</title>
        <authorList>
            <person name="Herrera S."/>
            <person name="Cordes E."/>
        </authorList>
    </citation>
    <scope>NUCLEOTIDE SEQUENCE</scope>
    <source>
        <strain evidence="3">USNM1676648</strain>
        <tissue evidence="3">Polyp</tissue>
    </source>
</reference>
<feature type="repeat" description="TPR" evidence="1">
    <location>
        <begin position="164"/>
        <end position="197"/>
    </location>
</feature>
<dbReference type="Pfam" id="PF13424">
    <property type="entry name" value="TPR_12"/>
    <property type="match status" value="1"/>
</dbReference>
<gene>
    <name evidence="3" type="primary">TTC24</name>
    <name evidence="3" type="ORF">OS493_016328</name>
</gene>
<dbReference type="InterPro" id="IPR011990">
    <property type="entry name" value="TPR-like_helical_dom_sf"/>
</dbReference>
<proteinExistence type="predicted"/>
<accession>A0A9X0D4D5</accession>
<dbReference type="InterPro" id="IPR024812">
    <property type="entry name" value="TPR_24"/>
</dbReference>
<dbReference type="InterPro" id="IPR019734">
    <property type="entry name" value="TPR_rpt"/>
</dbReference>
<keyword evidence="1" id="KW-0802">TPR repeat</keyword>
<dbReference type="SUPFAM" id="SSF48452">
    <property type="entry name" value="TPR-like"/>
    <property type="match status" value="2"/>
</dbReference>